<sequence length="538" mass="60388">MSTVERFLYAFAPGYAVKRERARTEIVRQQAIQHVLNQGYGDHGASRRKKSLKYWNPGAGDADEDIHQNLEELRPRARDLYMGGALPNGSLKTLRTNIVGTGLRLKPAFDADFLRLSDEQADRLRAQIEREFSLWANSKDCDAVRLHDFYELQQLAFLSWMMSGDTFALLPVMPRKHAIYDTRIKLIEADRCSTPNSQEGLSGNRIQSGVEVDSDGMIVAYWFADRHPGSMYGAPMKWQRVEVVGRESGRQNVLHLMEAERPEQRRGVPILAPIIESLKQLERYTEAELTAAVISGMFTVFISTESPDQDQFSLPPVDGSIENATGEPVPATDDELRLGAGAVQFLQPGEKIDIANPGRPNSGFDPFVTAILRQVGASLEIPYELLLKNFTASYSASRAALIEAWKMFRMRRSWMSSRFCQPIYEEWFTEAVIKGRIDAPGIFDDPAIFKAYTKAEWHGPSQGQLDPVKEVKAALLRIENGLSTGQREAAELTGSEYETNIRQLAYEKKVRDQLGLKAGMTSDIEEGGDEEDAKEDKT</sequence>
<name>A0ABT4H8W8_PAEAL</name>
<gene>
    <name evidence="2" type="ORF">M5X12_31720</name>
</gene>
<evidence type="ECO:0000313" key="3">
    <source>
        <dbReference type="Proteomes" id="UP001527181"/>
    </source>
</evidence>
<keyword evidence="3" id="KW-1185">Reference proteome</keyword>
<comment type="caution">
    <text evidence="2">The sequence shown here is derived from an EMBL/GenBank/DDBJ whole genome shotgun (WGS) entry which is preliminary data.</text>
</comment>
<dbReference type="RefSeq" id="WP_163978708.1">
    <property type="nucleotide sequence ID" value="NZ_JAKOBS010000035.1"/>
</dbReference>
<protein>
    <submittedName>
        <fullName evidence="2">Phage portal protein</fullName>
    </submittedName>
</protein>
<dbReference type="Proteomes" id="UP001527181">
    <property type="component" value="Unassembled WGS sequence"/>
</dbReference>
<feature type="region of interest" description="Disordered" evidence="1">
    <location>
        <begin position="517"/>
        <end position="538"/>
    </location>
</feature>
<evidence type="ECO:0000256" key="1">
    <source>
        <dbReference type="SAM" id="MobiDB-lite"/>
    </source>
</evidence>
<dbReference type="Pfam" id="PF05136">
    <property type="entry name" value="Phage_portal_2"/>
    <property type="match status" value="1"/>
</dbReference>
<accession>A0ABT4H8W8</accession>
<dbReference type="NCBIfam" id="TIGR01539">
    <property type="entry name" value="portal_lambda"/>
    <property type="match status" value="1"/>
</dbReference>
<proteinExistence type="predicted"/>
<organism evidence="2 3">
    <name type="scientific">Paenibacillus alvei</name>
    <name type="common">Bacillus alvei</name>
    <dbReference type="NCBI Taxonomy" id="44250"/>
    <lineage>
        <taxon>Bacteria</taxon>
        <taxon>Bacillati</taxon>
        <taxon>Bacillota</taxon>
        <taxon>Bacilli</taxon>
        <taxon>Bacillales</taxon>
        <taxon>Paenibacillaceae</taxon>
        <taxon>Paenibacillus</taxon>
    </lineage>
</organism>
<feature type="compositionally biased region" description="Acidic residues" evidence="1">
    <location>
        <begin position="523"/>
        <end position="538"/>
    </location>
</feature>
<dbReference type="EMBL" id="JAMDNP010000165">
    <property type="protein sequence ID" value="MCY9765066.1"/>
    <property type="molecule type" value="Genomic_DNA"/>
</dbReference>
<evidence type="ECO:0000313" key="2">
    <source>
        <dbReference type="EMBL" id="MCY9765066.1"/>
    </source>
</evidence>
<reference evidence="2 3" key="1">
    <citation type="submission" date="2022-05" db="EMBL/GenBank/DDBJ databases">
        <title>Genome Sequencing of Bee-Associated Microbes.</title>
        <authorList>
            <person name="Dunlap C."/>
        </authorList>
    </citation>
    <scope>NUCLEOTIDE SEQUENCE [LARGE SCALE GENOMIC DNA]</scope>
    <source>
        <strain evidence="2 3">NRRL B-04010</strain>
    </source>
</reference>
<dbReference type="InterPro" id="IPR006429">
    <property type="entry name" value="Phage_lambda_portal"/>
</dbReference>